<dbReference type="Pfam" id="PF06985">
    <property type="entry name" value="HET"/>
    <property type="match status" value="1"/>
</dbReference>
<evidence type="ECO:0000259" key="1">
    <source>
        <dbReference type="Pfam" id="PF06985"/>
    </source>
</evidence>
<evidence type="ECO:0000313" key="2">
    <source>
        <dbReference type="EMBL" id="PMD31674.1"/>
    </source>
</evidence>
<dbReference type="Proteomes" id="UP000235786">
    <property type="component" value="Unassembled WGS sequence"/>
</dbReference>
<dbReference type="EMBL" id="KZ613961">
    <property type="protein sequence ID" value="PMD31674.1"/>
    <property type="molecule type" value="Genomic_DNA"/>
</dbReference>
<reference evidence="2 3" key="1">
    <citation type="submission" date="2016-04" db="EMBL/GenBank/DDBJ databases">
        <title>A degradative enzymes factory behind the ericoid mycorrhizal symbiosis.</title>
        <authorList>
            <consortium name="DOE Joint Genome Institute"/>
            <person name="Martino E."/>
            <person name="Morin E."/>
            <person name="Grelet G."/>
            <person name="Kuo A."/>
            <person name="Kohler A."/>
            <person name="Daghino S."/>
            <person name="Barry K."/>
            <person name="Choi C."/>
            <person name="Cichocki N."/>
            <person name="Clum A."/>
            <person name="Copeland A."/>
            <person name="Hainaut M."/>
            <person name="Haridas S."/>
            <person name="Labutti K."/>
            <person name="Lindquist E."/>
            <person name="Lipzen A."/>
            <person name="Khouja H.-R."/>
            <person name="Murat C."/>
            <person name="Ohm R."/>
            <person name="Olson A."/>
            <person name="Spatafora J."/>
            <person name="Veneault-Fourrey C."/>
            <person name="Henrissat B."/>
            <person name="Grigoriev I."/>
            <person name="Martin F."/>
            <person name="Perotto S."/>
        </authorList>
    </citation>
    <scope>NUCLEOTIDE SEQUENCE [LARGE SCALE GENOMIC DNA]</scope>
    <source>
        <strain evidence="2 3">F</strain>
    </source>
</reference>
<dbReference type="PANTHER" id="PTHR24148:SF64">
    <property type="entry name" value="HETEROKARYON INCOMPATIBILITY DOMAIN-CONTAINING PROTEIN"/>
    <property type="match status" value="1"/>
</dbReference>
<organism evidence="2 3">
    <name type="scientific">Hyaloscypha variabilis (strain UAMH 11265 / GT02V1 / F)</name>
    <name type="common">Meliniomyces variabilis</name>
    <dbReference type="NCBI Taxonomy" id="1149755"/>
    <lineage>
        <taxon>Eukaryota</taxon>
        <taxon>Fungi</taxon>
        <taxon>Dikarya</taxon>
        <taxon>Ascomycota</taxon>
        <taxon>Pezizomycotina</taxon>
        <taxon>Leotiomycetes</taxon>
        <taxon>Helotiales</taxon>
        <taxon>Hyaloscyphaceae</taxon>
        <taxon>Hyaloscypha</taxon>
        <taxon>Hyaloscypha variabilis</taxon>
    </lineage>
</organism>
<dbReference type="AlphaFoldDB" id="A0A2J6QZH5"/>
<evidence type="ECO:0000313" key="3">
    <source>
        <dbReference type="Proteomes" id="UP000235786"/>
    </source>
</evidence>
<dbReference type="OrthoDB" id="194358at2759"/>
<feature type="domain" description="Heterokaryon incompatibility" evidence="1">
    <location>
        <begin position="53"/>
        <end position="226"/>
    </location>
</feature>
<gene>
    <name evidence="2" type="ORF">L207DRAFT_640512</name>
</gene>
<protein>
    <submittedName>
        <fullName evidence="2">HET-domain-containing protein</fullName>
    </submittedName>
</protein>
<dbReference type="Pfam" id="PF26639">
    <property type="entry name" value="Het-6_barrel"/>
    <property type="match status" value="1"/>
</dbReference>
<sequence length="617" mass="69799">MDDEILSSPTEYNYAPLQGLHSVRLLTLHPAASYGTPIHISLREVSLDVSVEFAALSYTWTTEGGDCSLSKQVECDGAIIKITANCEAALRRIRQVEKSFDFWIDAICINQSDDDEKSLQVPQMRQIYKKALWVALWIGEASCTLDEETSRPINDLGMEFLDKFAIELQGSKDSGQNPRDGTLYQEVVKERIAFWGHGVAAFSPSVRGLWEILHRPWWTRLWAVQEVSLAQSAVLLCGSQSVTFDKVEMIIDGLVRNHPGKSDDEHEFCANFVCSTFCHFVMRDFVKRTQLQSDYTSRNVGPGQKALMILDNTRNLCATDPRDKIYGIQGFFGDPQSDPENIFPAPDYRKTVADVYGDVARKIIIKTKTLDVLSTCYSCVATEPDLPSWAPSWNHTPLEYYSVAGFKAANDSYAVYEESGDDQTLKLKGKRVDVVKHVPEFPDTLEYNRLECTRLWRQWTDLAFFLQSYPTGESITDVLLHTLCWDNNAAWKRLAPGEYRKKFETWLKILQSSNPLEEVAKDLYEDEMAFSYTHRAEFLLWGRCLSTTVNLHLALVPISASADDQIVVLSGGKLPFVLRATGSTFKIIGPCYVHGIMDGEAFPREEAVEDLEWFTLS</sequence>
<name>A0A2J6QZH5_HYAVF</name>
<dbReference type="PANTHER" id="PTHR24148">
    <property type="entry name" value="ANKYRIN REPEAT DOMAIN-CONTAINING PROTEIN 39 HOMOLOG-RELATED"/>
    <property type="match status" value="1"/>
</dbReference>
<dbReference type="InterPro" id="IPR052895">
    <property type="entry name" value="HetReg/Transcr_Mod"/>
</dbReference>
<proteinExistence type="predicted"/>
<keyword evidence="3" id="KW-1185">Reference proteome</keyword>
<dbReference type="STRING" id="1149755.A0A2J6QZH5"/>
<dbReference type="InterPro" id="IPR010730">
    <property type="entry name" value="HET"/>
</dbReference>
<accession>A0A2J6QZH5</accession>